<feature type="region of interest" description="Disordered" evidence="2">
    <location>
        <begin position="668"/>
        <end position="689"/>
    </location>
</feature>
<organism evidence="3 4">
    <name type="scientific">Eimeria maxima</name>
    <name type="common">Coccidian parasite</name>
    <dbReference type="NCBI Taxonomy" id="5804"/>
    <lineage>
        <taxon>Eukaryota</taxon>
        <taxon>Sar</taxon>
        <taxon>Alveolata</taxon>
        <taxon>Apicomplexa</taxon>
        <taxon>Conoidasida</taxon>
        <taxon>Coccidia</taxon>
        <taxon>Eucoccidiorida</taxon>
        <taxon>Eimeriorina</taxon>
        <taxon>Eimeriidae</taxon>
        <taxon>Eimeria</taxon>
    </lineage>
</organism>
<dbReference type="OrthoDB" id="348465at2759"/>
<feature type="region of interest" description="Disordered" evidence="2">
    <location>
        <begin position="595"/>
        <end position="635"/>
    </location>
</feature>
<accession>U6M9U7</accession>
<keyword evidence="1" id="KW-0175">Coiled coil</keyword>
<dbReference type="VEuPathDB" id="ToxoDB:EMWEY_00025080"/>
<protein>
    <submittedName>
        <fullName evidence="3">Uncharacterized protein</fullName>
    </submittedName>
</protein>
<name>U6M9U7_EIMMA</name>
<proteinExistence type="predicted"/>
<feature type="compositionally biased region" description="Low complexity" evidence="2">
    <location>
        <begin position="677"/>
        <end position="689"/>
    </location>
</feature>
<evidence type="ECO:0000256" key="1">
    <source>
        <dbReference type="SAM" id="Coils"/>
    </source>
</evidence>
<dbReference type="RefSeq" id="XP_013336463.1">
    <property type="nucleotide sequence ID" value="XM_013481009.1"/>
</dbReference>
<dbReference type="AlphaFoldDB" id="U6M9U7"/>
<gene>
    <name evidence="3" type="ORF">EMWEY_00025080</name>
</gene>
<dbReference type="EMBL" id="HG720875">
    <property type="protein sequence ID" value="CDJ59818.1"/>
    <property type="molecule type" value="Genomic_DNA"/>
</dbReference>
<evidence type="ECO:0000256" key="2">
    <source>
        <dbReference type="SAM" id="MobiDB-lite"/>
    </source>
</evidence>
<evidence type="ECO:0000313" key="3">
    <source>
        <dbReference type="EMBL" id="CDJ59818.1"/>
    </source>
</evidence>
<dbReference type="OMA" id="CCSIELL"/>
<dbReference type="Proteomes" id="UP000030763">
    <property type="component" value="Unassembled WGS sequence"/>
</dbReference>
<evidence type="ECO:0000313" key="4">
    <source>
        <dbReference type="Proteomes" id="UP000030763"/>
    </source>
</evidence>
<feature type="compositionally biased region" description="Basic and acidic residues" evidence="2">
    <location>
        <begin position="613"/>
        <end position="634"/>
    </location>
</feature>
<feature type="compositionally biased region" description="Low complexity" evidence="2">
    <location>
        <begin position="595"/>
        <end position="610"/>
    </location>
</feature>
<dbReference type="GeneID" id="25336494"/>
<feature type="coiled-coil region" evidence="1">
    <location>
        <begin position="496"/>
        <end position="530"/>
    </location>
</feature>
<keyword evidence="4" id="KW-1185">Reference proteome</keyword>
<sequence length="886" mass="96332">MIIQGSPFTAVTVGSWFLRRQQQRAMCACYCEHHSSSSSNLGNSHRFSTDSRVIYLNSRTRRRSVVHASADLAPLFIIPRLRQQQPFLNSLPSSSHNSNTAGDFIPSPLAIHLKHLIQRRRAAKRSKHHPHSLPIPPLPAVAPPKGVACGVPFLPQDGGIAAAAVGQQQLQQQQLYQLQDTQLLQLAGGPPPEGLGVAGRDVVSLSGDAAEADSVSPGFAAAFSLEAVASAALARWRESEAAAAATGSAAAAAATERDDSPFWQGLCDRIFYSRDLLPVSSLGAVLRLICCRYNTTTAAAVPFFRQHFALPQQLQLERSTVQQRLLLQQRLPSGRPVSASLLLTLTREFIDDIQCLSPAAAADLIAVFATCNCCSIELLQLLVRRSIDTWLLPEEQLEHQRLELQQQQQQQLFAMKPEAINCFSPHEFAVFCSALQHLVQQAQPLLQRRAQQQHQQRTLVQLLPLAELLCSATAFLLRFSPQEHKIQKQATVGSLAALAADALQQYQQQKQQQEQLLQLTKASVELLEAADAFIPLGQDEAAAAGQSVPCATATAAAGASAAAFSAKETGRLMSVLSTAAAAGASHMPRQLGLQQQRGLLQHQQQRLQPQEMYRQERHQENHRDAMKGEERRAEGAAYLTQQPGAAALLFMLQQTREQLMVLHSLLKQEQRERNEPPADSASASAAPSEAAASTHLQYVPLNPWEVPTADILQLMETVGAATAAAERVLLQPLLLRLSRKNAQHPLQQRQQQSLFQLLRDVLAPAVVGGAAAAPLLQAAAESLVRSVGLIISEALVDEVGRRFADLTPQEKERVGLTVCLFGIKDPYLRHYCRVYGSQLQQRRSISDAHRNKLAARRAAAETAGETCAALSAANDPAARVAAAATQ</sequence>
<reference evidence="3" key="2">
    <citation type="submission" date="2013-10" db="EMBL/GenBank/DDBJ databases">
        <authorList>
            <person name="Aslett M."/>
        </authorList>
    </citation>
    <scope>NUCLEOTIDE SEQUENCE [LARGE SCALE GENOMIC DNA]</scope>
    <source>
        <strain evidence="3">Weybridge</strain>
    </source>
</reference>
<reference evidence="3" key="1">
    <citation type="submission" date="2013-10" db="EMBL/GenBank/DDBJ databases">
        <title>Genomic analysis of the causative agents of coccidiosis in chickens.</title>
        <authorList>
            <person name="Reid A.J."/>
            <person name="Blake D."/>
            <person name="Billington K."/>
            <person name="Browne H."/>
            <person name="Dunn M."/>
            <person name="Hung S."/>
            <person name="Kawahara F."/>
            <person name="Miranda-Saavedra D."/>
            <person name="Mourier T."/>
            <person name="Nagra H."/>
            <person name="Otto T.D."/>
            <person name="Rawlings N."/>
            <person name="Sanchez A."/>
            <person name="Sanders M."/>
            <person name="Subramaniam C."/>
            <person name="Tay Y."/>
            <person name="Dear P."/>
            <person name="Doerig C."/>
            <person name="Gruber A."/>
            <person name="Parkinson J."/>
            <person name="Shirley M."/>
            <person name="Wan K.L."/>
            <person name="Berriman M."/>
            <person name="Tomley F."/>
            <person name="Pain A."/>
        </authorList>
    </citation>
    <scope>NUCLEOTIDE SEQUENCE [LARGE SCALE GENOMIC DNA]</scope>
    <source>
        <strain evidence="3">Weybridge</strain>
    </source>
</reference>